<evidence type="ECO:0000313" key="2">
    <source>
        <dbReference type="Proteomes" id="UP000266673"/>
    </source>
</evidence>
<reference evidence="1 2" key="1">
    <citation type="submission" date="2018-06" db="EMBL/GenBank/DDBJ databases">
        <title>Comparative genomics reveals the genomic features of Rhizophagus irregularis, R. cerebriforme, R. diaphanum and Gigaspora rosea, and their symbiotic lifestyle signature.</title>
        <authorList>
            <person name="Morin E."/>
            <person name="San Clemente H."/>
            <person name="Chen E.C.H."/>
            <person name="De La Providencia I."/>
            <person name="Hainaut M."/>
            <person name="Kuo A."/>
            <person name="Kohler A."/>
            <person name="Murat C."/>
            <person name="Tang N."/>
            <person name="Roy S."/>
            <person name="Loubradou J."/>
            <person name="Henrissat B."/>
            <person name="Grigoriev I.V."/>
            <person name="Corradi N."/>
            <person name="Roux C."/>
            <person name="Martin F.M."/>
        </authorList>
    </citation>
    <scope>NUCLEOTIDE SEQUENCE [LARGE SCALE GENOMIC DNA]</scope>
    <source>
        <strain evidence="1 2">DAOM 194757</strain>
    </source>
</reference>
<comment type="caution">
    <text evidence="1">The sequence shown here is derived from an EMBL/GenBank/DDBJ whole genome shotgun (WGS) entry which is preliminary data.</text>
</comment>
<keyword evidence="2" id="KW-1185">Reference proteome</keyword>
<dbReference type="Proteomes" id="UP000266673">
    <property type="component" value="Unassembled WGS sequence"/>
</dbReference>
<proteinExistence type="predicted"/>
<dbReference type="EMBL" id="QKWP01001054">
    <property type="protein sequence ID" value="RIB12153.1"/>
    <property type="molecule type" value="Genomic_DNA"/>
</dbReference>
<gene>
    <name evidence="1" type="ORF">C2G38_2042054</name>
</gene>
<protein>
    <submittedName>
        <fullName evidence="1">Uncharacterized protein</fullName>
    </submittedName>
</protein>
<dbReference type="OrthoDB" id="2409832at2759"/>
<sequence length="261" mass="30021">MANQSNKNIFESIFAETHSELECLNNEISKLEEIYLTNDDSDEGSDNESIDNETYNETSESLAVYIDNFFTAEQIERFHKTYVLYPMHAVAEDEKTRNKRLDKRDDDMFLAKLQQFVCCTLRCLLNVNPQAALKRFQEMKALTQNESNLCFLGIIDASMHATEFKDGTPKAYLTTKYKFGGVLICQKAWYTIYNIQKRRWEALRTHYQNFGLKPKIHGLAGRVINHAISFSTTLNALKFIANFANQHGLPSPASRRISCES</sequence>
<accession>A0A397UXA0</accession>
<name>A0A397UXA0_9GLOM</name>
<dbReference type="STRING" id="44941.A0A397UXA0"/>
<dbReference type="AlphaFoldDB" id="A0A397UXA0"/>
<organism evidence="1 2">
    <name type="scientific">Gigaspora rosea</name>
    <dbReference type="NCBI Taxonomy" id="44941"/>
    <lineage>
        <taxon>Eukaryota</taxon>
        <taxon>Fungi</taxon>
        <taxon>Fungi incertae sedis</taxon>
        <taxon>Mucoromycota</taxon>
        <taxon>Glomeromycotina</taxon>
        <taxon>Glomeromycetes</taxon>
        <taxon>Diversisporales</taxon>
        <taxon>Gigasporaceae</taxon>
        <taxon>Gigaspora</taxon>
    </lineage>
</organism>
<evidence type="ECO:0000313" key="1">
    <source>
        <dbReference type="EMBL" id="RIB12153.1"/>
    </source>
</evidence>